<comment type="caution">
    <text evidence="8">The sequence shown here is derived from an EMBL/GenBank/DDBJ whole genome shotgun (WGS) entry which is preliminary data.</text>
</comment>
<reference evidence="8 9" key="1">
    <citation type="submission" date="2019-05" db="EMBL/GenBank/DDBJ databases">
        <title>Mikania micrantha, genome provides insights into the molecular mechanism of rapid growth.</title>
        <authorList>
            <person name="Liu B."/>
        </authorList>
    </citation>
    <scope>NUCLEOTIDE SEQUENCE [LARGE SCALE GENOMIC DNA]</scope>
    <source>
        <strain evidence="8">NLD-2019</strain>
        <tissue evidence="8">Leaf</tissue>
    </source>
</reference>
<accession>A0A5N6Q913</accession>
<dbReference type="PANTHER" id="PTHR12358:SF6">
    <property type="entry name" value="CERAMIDE KINASE"/>
    <property type="match status" value="1"/>
</dbReference>
<evidence type="ECO:0000256" key="4">
    <source>
        <dbReference type="ARBA" id="ARBA00022989"/>
    </source>
</evidence>
<dbReference type="SUPFAM" id="SSF144091">
    <property type="entry name" value="Rhomboid-like"/>
    <property type="match status" value="1"/>
</dbReference>
<evidence type="ECO:0000313" key="8">
    <source>
        <dbReference type="EMBL" id="KAD7480358.1"/>
    </source>
</evidence>
<comment type="function">
    <text evidence="1">May be involved in the degradation process of specific misfolded endoplasmic reticulum (ER) luminal proteins.</text>
</comment>
<keyword evidence="5 6" id="KW-0472">Membrane</keyword>
<feature type="transmembrane region" description="Helical" evidence="6">
    <location>
        <begin position="636"/>
        <end position="659"/>
    </location>
</feature>
<dbReference type="InterPro" id="IPR007599">
    <property type="entry name" value="DER1"/>
</dbReference>
<evidence type="ECO:0000313" key="9">
    <source>
        <dbReference type="Proteomes" id="UP000326396"/>
    </source>
</evidence>
<dbReference type="GO" id="GO:0016020">
    <property type="term" value="C:membrane"/>
    <property type="evidence" value="ECO:0007669"/>
    <property type="project" value="UniProtKB-SubCell"/>
</dbReference>
<dbReference type="Gene3D" id="3.40.50.10330">
    <property type="entry name" value="Probable inorganic polyphosphate/atp-NAD kinase, domain 1"/>
    <property type="match status" value="1"/>
</dbReference>
<evidence type="ECO:0000256" key="3">
    <source>
        <dbReference type="ARBA" id="ARBA00022692"/>
    </source>
</evidence>
<dbReference type="InterPro" id="IPR001206">
    <property type="entry name" value="Diacylglycerol_kinase_cat_dom"/>
</dbReference>
<keyword evidence="4 6" id="KW-1133">Transmembrane helix</keyword>
<dbReference type="Pfam" id="PF25382">
    <property type="entry name" value="PH_CERK"/>
    <property type="match status" value="1"/>
</dbReference>
<name>A0A5N6Q913_9ASTR</name>
<dbReference type="PROSITE" id="PS50146">
    <property type="entry name" value="DAGK"/>
    <property type="match status" value="1"/>
</dbReference>
<feature type="transmembrane region" description="Helical" evidence="6">
    <location>
        <begin position="680"/>
        <end position="713"/>
    </location>
</feature>
<dbReference type="Proteomes" id="UP000326396">
    <property type="component" value="Linkage Group LG1"/>
</dbReference>
<dbReference type="InterPro" id="IPR035952">
    <property type="entry name" value="Rhomboid-like_sf"/>
</dbReference>
<feature type="domain" description="DAGKc" evidence="7">
    <location>
        <begin position="155"/>
        <end position="358"/>
    </location>
</feature>
<dbReference type="PANTHER" id="PTHR12358">
    <property type="entry name" value="SPHINGOSINE KINASE"/>
    <property type="match status" value="1"/>
</dbReference>
<proteinExistence type="predicted"/>
<dbReference type="InterPro" id="IPR050187">
    <property type="entry name" value="Lipid_Phosphate_FormReg"/>
</dbReference>
<dbReference type="InterPro" id="IPR016064">
    <property type="entry name" value="NAD/diacylglycerol_kinase_sf"/>
</dbReference>
<keyword evidence="3 6" id="KW-0812">Transmembrane</keyword>
<evidence type="ECO:0000256" key="2">
    <source>
        <dbReference type="ARBA" id="ARBA00004141"/>
    </source>
</evidence>
<keyword evidence="9" id="KW-1185">Reference proteome</keyword>
<comment type="subcellular location">
    <subcellularLocation>
        <location evidence="2">Membrane</location>
        <topology evidence="2">Multi-pass membrane protein</topology>
    </subcellularLocation>
</comment>
<evidence type="ECO:0000256" key="5">
    <source>
        <dbReference type="ARBA" id="ARBA00023136"/>
    </source>
</evidence>
<gene>
    <name evidence="8" type="ORF">E3N88_03494</name>
</gene>
<organism evidence="8 9">
    <name type="scientific">Mikania micrantha</name>
    <name type="common">bitter vine</name>
    <dbReference type="NCBI Taxonomy" id="192012"/>
    <lineage>
        <taxon>Eukaryota</taxon>
        <taxon>Viridiplantae</taxon>
        <taxon>Streptophyta</taxon>
        <taxon>Embryophyta</taxon>
        <taxon>Tracheophyta</taxon>
        <taxon>Spermatophyta</taxon>
        <taxon>Magnoliopsida</taxon>
        <taxon>eudicotyledons</taxon>
        <taxon>Gunneridae</taxon>
        <taxon>Pentapetalae</taxon>
        <taxon>asterids</taxon>
        <taxon>campanulids</taxon>
        <taxon>Asterales</taxon>
        <taxon>Asteraceae</taxon>
        <taxon>Asteroideae</taxon>
        <taxon>Heliantheae alliance</taxon>
        <taxon>Eupatorieae</taxon>
        <taxon>Mikania</taxon>
    </lineage>
</organism>
<dbReference type="GO" id="GO:0006672">
    <property type="term" value="P:ceramide metabolic process"/>
    <property type="evidence" value="ECO:0007669"/>
    <property type="project" value="TreeGrafter"/>
</dbReference>
<dbReference type="Pfam" id="PF00781">
    <property type="entry name" value="DAGK_cat"/>
    <property type="match status" value="1"/>
</dbReference>
<dbReference type="InterPro" id="IPR057465">
    <property type="entry name" value="CERK_PH"/>
</dbReference>
<sequence>MDTIGNFNMRDNDSQEPSILTSSFFLDHVGEVFLTLKPDELSWKLMESLCNDEEDRSTCLGMQFLSKHVTSINISDVYAVEFIDWGLVHETLLTNPGILLGHASEMYRFTVHGVERSRSQPSLWAPTVFTFGHADKQICQMWVNMINSYLSLETDRPKNLLVYVNPGSGKGNGCRIWESVAPIFSQAKVKTKVIVTERAGQAFDAMVSITNRELNLYDGIVAIGGDGFFNEILNGILLSRHRAPYPPSPPDEDPTVETESDVLLHDPTITIVDPMVSNDDESPLLKRSTLDESQAVNLNQDSEMSFPNERFRFGLIPSGSTDAIVICTTGVRDPMTSALHIILGKRVCLDIAQVVRWEKSHVSKNKPHVRYAASFAGYGFYGDVITESEKYRWMGPKRYDYAGTKVFLRHRSYEAKVAYMKVESEKTNMGANVRRIKAFWGLSKDSERVVCRAKCDICNMTSVAQQREKPDPKQESNWVRVKGRFLSIGAAVISCRNEKAPDGLVVDAHLSDGFLHLVLIKDCPRAFYLWHLTQLARKGGTPLNFDFVEHHKTTCFTFTSSGEESVWNVDGEILQAQKLSAQVFRGLISLYYNSLPPVAKTYATICFLTSLGRHLQLYSPRIIALSYGDVFKHFQIWRLITNFIFIGSFSFTFAFRLFIILKYGVQLERVPFDKRTADYVWMFFFGAFSLLAIAAIPFLWSPFMGASLVFMIVYVWSRELPNIRINIYGLVELKGFYLPWTMLVIDLMLGNPLMPSLLGIGVGHLYYFLTVLHPLAGGTNFCKTPFWVHKLVMHWGQGFQMNSPVTQEASTGVAFQGRSYRVGGTSSGSTRYPPNAGAFSGMSRRIRGH</sequence>
<dbReference type="GO" id="GO:0001729">
    <property type="term" value="F:ceramide kinase activity"/>
    <property type="evidence" value="ECO:0007669"/>
    <property type="project" value="TreeGrafter"/>
</dbReference>
<dbReference type="AlphaFoldDB" id="A0A5N6Q913"/>
<feature type="transmembrane region" description="Helical" evidence="6">
    <location>
        <begin position="757"/>
        <end position="776"/>
    </location>
</feature>
<protein>
    <recommendedName>
        <fullName evidence="7">DAGKc domain-containing protein</fullName>
    </recommendedName>
</protein>
<dbReference type="EMBL" id="SZYD01000001">
    <property type="protein sequence ID" value="KAD7480358.1"/>
    <property type="molecule type" value="Genomic_DNA"/>
</dbReference>
<evidence type="ECO:0000256" key="1">
    <source>
        <dbReference type="ARBA" id="ARBA00003292"/>
    </source>
</evidence>
<dbReference type="InterPro" id="IPR017438">
    <property type="entry name" value="ATP-NAD_kinase_N"/>
</dbReference>
<dbReference type="Gene3D" id="2.60.200.40">
    <property type="match status" value="1"/>
</dbReference>
<evidence type="ECO:0000256" key="6">
    <source>
        <dbReference type="SAM" id="Phobius"/>
    </source>
</evidence>
<dbReference type="SUPFAM" id="SSF111331">
    <property type="entry name" value="NAD kinase/diacylglycerol kinase-like"/>
    <property type="match status" value="1"/>
</dbReference>
<evidence type="ECO:0000259" key="7">
    <source>
        <dbReference type="PROSITE" id="PS50146"/>
    </source>
</evidence>
<dbReference type="Pfam" id="PF04511">
    <property type="entry name" value="DER1"/>
    <property type="match status" value="1"/>
</dbReference>
<dbReference type="OrthoDB" id="530923at2759"/>